<keyword evidence="2" id="KW-0812">Transmembrane</keyword>
<dbReference type="InterPro" id="IPR035897">
    <property type="entry name" value="Toll_tir_struct_dom_sf"/>
</dbReference>
<dbReference type="PROSITE" id="PS50104">
    <property type="entry name" value="TIR"/>
    <property type="match status" value="1"/>
</dbReference>
<dbReference type="PANTHER" id="PTHR24365">
    <property type="entry name" value="TOLL-LIKE RECEPTOR"/>
    <property type="match status" value="1"/>
</dbReference>
<comment type="caution">
    <text evidence="7">The sequence shown here is derived from an EMBL/GenBank/DDBJ whole genome shotgun (WGS) entry which is preliminary data.</text>
</comment>
<evidence type="ECO:0000259" key="6">
    <source>
        <dbReference type="PROSITE" id="PS50104"/>
    </source>
</evidence>
<dbReference type="Gene3D" id="3.40.50.10140">
    <property type="entry name" value="Toll/interleukin-1 receptor homology (TIR) domain"/>
    <property type="match status" value="1"/>
</dbReference>
<dbReference type="GO" id="GO:0016020">
    <property type="term" value="C:membrane"/>
    <property type="evidence" value="ECO:0007669"/>
    <property type="project" value="UniProtKB-SubCell"/>
</dbReference>
<evidence type="ECO:0000313" key="7">
    <source>
        <dbReference type="EMBL" id="KAL2102664.1"/>
    </source>
</evidence>
<evidence type="ECO:0000256" key="5">
    <source>
        <dbReference type="ARBA" id="ARBA00023136"/>
    </source>
</evidence>
<keyword evidence="3" id="KW-0732">Signal</keyword>
<keyword evidence="8" id="KW-1185">Reference proteome</keyword>
<evidence type="ECO:0000313" key="8">
    <source>
        <dbReference type="Proteomes" id="UP001591681"/>
    </source>
</evidence>
<name>A0ABD1KU18_9TELE</name>
<feature type="domain" description="TIR" evidence="6">
    <location>
        <begin position="87"/>
        <end position="232"/>
    </location>
</feature>
<evidence type="ECO:0000256" key="4">
    <source>
        <dbReference type="ARBA" id="ARBA00022989"/>
    </source>
</evidence>
<protein>
    <recommendedName>
        <fullName evidence="6">TIR domain-containing protein</fullName>
    </recommendedName>
</protein>
<comment type="subcellular location">
    <subcellularLocation>
        <location evidence="1">Membrane</location>
    </subcellularLocation>
</comment>
<proteinExistence type="predicted"/>
<reference evidence="7 8" key="1">
    <citation type="submission" date="2024-09" db="EMBL/GenBank/DDBJ databases">
        <title>A chromosome-level genome assembly of Gray's grenadier anchovy, Coilia grayii.</title>
        <authorList>
            <person name="Fu Z."/>
        </authorList>
    </citation>
    <scope>NUCLEOTIDE SEQUENCE [LARGE SCALE GENOMIC DNA]</scope>
    <source>
        <strain evidence="7">G4</strain>
        <tissue evidence="7">Muscle</tissue>
    </source>
</reference>
<dbReference type="PANTHER" id="PTHR24365:SF522">
    <property type="entry name" value="LOW QUALITY PROTEIN: TOLL-LIKE RECEPTOR 13-RELATED"/>
    <property type="match status" value="1"/>
</dbReference>
<keyword evidence="5" id="KW-0472">Membrane</keyword>
<evidence type="ECO:0000256" key="1">
    <source>
        <dbReference type="ARBA" id="ARBA00004370"/>
    </source>
</evidence>
<dbReference type="SUPFAM" id="SSF52200">
    <property type="entry name" value="Toll/Interleukin receptor TIR domain"/>
    <property type="match status" value="1"/>
</dbReference>
<gene>
    <name evidence="7" type="ORF">ACEWY4_001832</name>
</gene>
<dbReference type="EMBL" id="JBHFQA010000002">
    <property type="protein sequence ID" value="KAL2102664.1"/>
    <property type="molecule type" value="Genomic_DNA"/>
</dbReference>
<dbReference type="Proteomes" id="UP001591681">
    <property type="component" value="Unassembled WGS sequence"/>
</dbReference>
<sequence>MQLLNLTLIFGGFPHQLPHLTLTSPVRPMTLVIADDSTPDVSLSLFLSGQKTLIFELFLSTASFLLFLILPVHPHVPAAHQHQRALHDDDVYVSHSGKNESWVMNSFLPVMKRRGPPFFATLPAQEGRPAGKGHRGEHHGRSVQKLPHPLPGLPSLPAQQLVLPGDAARHLLYRLQAEHRDVLILVFLKEIHSNLLSAHHRLTRLVKTRTYIEWPQDPAQQEAFWDRLRDNLVPGIRH</sequence>
<dbReference type="AlphaFoldDB" id="A0ABD1KU18"/>
<evidence type="ECO:0000256" key="3">
    <source>
        <dbReference type="ARBA" id="ARBA00022729"/>
    </source>
</evidence>
<evidence type="ECO:0000256" key="2">
    <source>
        <dbReference type="ARBA" id="ARBA00022692"/>
    </source>
</evidence>
<dbReference type="InterPro" id="IPR000157">
    <property type="entry name" value="TIR_dom"/>
</dbReference>
<accession>A0ABD1KU18</accession>
<organism evidence="7 8">
    <name type="scientific">Coilia grayii</name>
    <name type="common">Gray's grenadier anchovy</name>
    <dbReference type="NCBI Taxonomy" id="363190"/>
    <lineage>
        <taxon>Eukaryota</taxon>
        <taxon>Metazoa</taxon>
        <taxon>Chordata</taxon>
        <taxon>Craniata</taxon>
        <taxon>Vertebrata</taxon>
        <taxon>Euteleostomi</taxon>
        <taxon>Actinopterygii</taxon>
        <taxon>Neopterygii</taxon>
        <taxon>Teleostei</taxon>
        <taxon>Clupei</taxon>
        <taxon>Clupeiformes</taxon>
        <taxon>Clupeoidei</taxon>
        <taxon>Engraulidae</taxon>
        <taxon>Coilinae</taxon>
        <taxon>Coilia</taxon>
    </lineage>
</organism>
<keyword evidence="4" id="KW-1133">Transmembrane helix</keyword>